<reference evidence="4 6" key="2">
    <citation type="submission" date="2016-10" db="EMBL/GenBank/DDBJ databases">
        <authorList>
            <person name="Varghese N."/>
            <person name="Submissions S."/>
        </authorList>
    </citation>
    <scope>NUCLEOTIDE SEQUENCE [LARGE SCALE GENOMIC DNA]</scope>
    <source>
        <strain evidence="4 6">DSW-5</strain>
    </source>
</reference>
<evidence type="ECO:0000313" key="4">
    <source>
        <dbReference type="EMBL" id="SEE10684.1"/>
    </source>
</evidence>
<sequence length="182" mass="21253">MNNKKVQYTKKEFKIDLTWKQRISSMFFTTIIYGAVLFLFDRNQNINSIIFQAIFFGVLFVLIFPWAMKKILGKRVSNIVPELLDDEEIEEEIFANLFRGVEGVGGKIFLTNQRLIFKSHSFNFQKGQTNLEYSIISSVQKRKTAKLIDNGIKIITKQNTEFDFVVNDRDNVLVKIQNKLNL</sequence>
<keyword evidence="1" id="KW-0812">Transmembrane</keyword>
<reference evidence="3 5" key="1">
    <citation type="submission" date="2015-07" db="EMBL/GenBank/DDBJ databases">
        <title>Genome of Polaribacter dokdonenesis DSW-5, isolated from seawater off Dokdo in Korea.</title>
        <authorList>
            <person name="Yoon K."/>
            <person name="Song J.Y."/>
            <person name="Kim J.F."/>
        </authorList>
    </citation>
    <scope>NUCLEOTIDE SEQUENCE [LARGE SCALE GENOMIC DNA]</scope>
    <source>
        <strain evidence="3 5">DSW-5</strain>
    </source>
</reference>
<evidence type="ECO:0000313" key="6">
    <source>
        <dbReference type="Proteomes" id="UP000183071"/>
    </source>
</evidence>
<evidence type="ECO:0000259" key="2">
    <source>
        <dbReference type="Pfam" id="PF02893"/>
    </source>
</evidence>
<dbReference type="Pfam" id="PF02893">
    <property type="entry name" value="GRAM"/>
    <property type="match status" value="1"/>
</dbReference>
<gene>
    <name evidence="3" type="ORF">I602_1030</name>
    <name evidence="4" type="ORF">SAMN05444353_0747</name>
</gene>
<dbReference type="Proteomes" id="UP000037716">
    <property type="component" value="Unassembled WGS sequence"/>
</dbReference>
<proteinExistence type="predicted"/>
<dbReference type="OrthoDB" id="837929at2"/>
<dbReference type="EMBL" id="FNUE01000001">
    <property type="protein sequence ID" value="SEE10684.1"/>
    <property type="molecule type" value="Genomic_DNA"/>
</dbReference>
<name>A0A0N0CF89_9FLAO</name>
<dbReference type="Proteomes" id="UP000183071">
    <property type="component" value="Unassembled WGS sequence"/>
</dbReference>
<dbReference type="Gene3D" id="2.30.29.30">
    <property type="entry name" value="Pleckstrin-homology domain (PH domain)/Phosphotyrosine-binding domain (PTB)"/>
    <property type="match status" value="1"/>
</dbReference>
<protein>
    <submittedName>
        <fullName evidence="3">GRAM domain protein</fullName>
    </submittedName>
    <submittedName>
        <fullName evidence="4">GRAM domain-containing protein</fullName>
    </submittedName>
</protein>
<dbReference type="InterPro" id="IPR011993">
    <property type="entry name" value="PH-like_dom_sf"/>
</dbReference>
<keyword evidence="1" id="KW-1133">Transmembrane helix</keyword>
<comment type="caution">
    <text evidence="3">The sequence shown here is derived from an EMBL/GenBank/DDBJ whole genome shotgun (WGS) entry which is preliminary data.</text>
</comment>
<feature type="transmembrane region" description="Helical" evidence="1">
    <location>
        <begin position="21"/>
        <end position="40"/>
    </location>
</feature>
<feature type="transmembrane region" description="Helical" evidence="1">
    <location>
        <begin position="46"/>
        <end position="67"/>
    </location>
</feature>
<evidence type="ECO:0000256" key="1">
    <source>
        <dbReference type="SAM" id="Phobius"/>
    </source>
</evidence>
<dbReference type="PATRIC" id="fig|1300348.6.peg.1030"/>
<evidence type="ECO:0000313" key="3">
    <source>
        <dbReference type="EMBL" id="KOY51470.1"/>
    </source>
</evidence>
<organism evidence="3 5">
    <name type="scientific">Polaribacter dokdonensis DSW-5</name>
    <dbReference type="NCBI Taxonomy" id="1300348"/>
    <lineage>
        <taxon>Bacteria</taxon>
        <taxon>Pseudomonadati</taxon>
        <taxon>Bacteroidota</taxon>
        <taxon>Flavobacteriia</taxon>
        <taxon>Flavobacteriales</taxon>
        <taxon>Flavobacteriaceae</taxon>
    </lineage>
</organism>
<dbReference type="AlphaFoldDB" id="A0A0N0CF89"/>
<keyword evidence="6" id="KW-1185">Reference proteome</keyword>
<accession>A0A0N0CF89</accession>
<keyword evidence="1" id="KW-0472">Membrane</keyword>
<dbReference type="STRING" id="1300348.I602_1030"/>
<dbReference type="EMBL" id="LGBR01000001">
    <property type="protein sequence ID" value="KOY51470.1"/>
    <property type="molecule type" value="Genomic_DNA"/>
</dbReference>
<dbReference type="InterPro" id="IPR004182">
    <property type="entry name" value="GRAM"/>
</dbReference>
<evidence type="ECO:0000313" key="5">
    <source>
        <dbReference type="Proteomes" id="UP000037716"/>
    </source>
</evidence>
<dbReference type="RefSeq" id="WP_053975294.1">
    <property type="nucleotide sequence ID" value="NZ_FNUE01000001.1"/>
</dbReference>
<feature type="domain" description="GRAM" evidence="2">
    <location>
        <begin position="83"/>
        <end position="164"/>
    </location>
</feature>